<organism evidence="2">
    <name type="scientific">Aspergillus niger</name>
    <dbReference type="NCBI Taxonomy" id="5061"/>
    <lineage>
        <taxon>Eukaryota</taxon>
        <taxon>Fungi</taxon>
        <taxon>Dikarya</taxon>
        <taxon>Ascomycota</taxon>
        <taxon>Pezizomycotina</taxon>
        <taxon>Eurotiomycetes</taxon>
        <taxon>Eurotiomycetidae</taxon>
        <taxon>Eurotiales</taxon>
        <taxon>Aspergillaceae</taxon>
        <taxon>Aspergillus</taxon>
        <taxon>Aspergillus subgen. Circumdati</taxon>
    </lineage>
</organism>
<accession>A0AAJ8C088</accession>
<dbReference type="AlphaFoldDB" id="A0AAJ8C088"/>
<evidence type="ECO:0000256" key="1">
    <source>
        <dbReference type="SAM" id="MobiDB-lite"/>
    </source>
</evidence>
<evidence type="ECO:0000313" key="2">
    <source>
        <dbReference type="RefSeq" id="XP_059605475.1"/>
    </source>
</evidence>
<feature type="compositionally biased region" description="Low complexity" evidence="1">
    <location>
        <begin position="83"/>
        <end position="93"/>
    </location>
</feature>
<sequence>MDYPVSCGACRGHQAINPRPGALDWSTSGGEGSQVRTSGCDVCDSATMVGSGWATAGADDVLAISDGEREDATIGGLSDEGSSHGAASGPSSVAFCPVQQHWKWQRPAQIGAGGEPEQMPPFPKWSGRCPNHHRKWYSAGFTITCPGPG</sequence>
<name>A0AAJ8C088_ASPNG</name>
<dbReference type="RefSeq" id="XP_059605475.1">
    <property type="nucleotide sequence ID" value="XM_059750189.1"/>
</dbReference>
<reference evidence="2" key="1">
    <citation type="submission" date="2025-02" db="EMBL/GenBank/DDBJ databases">
        <authorList>
            <consortium name="NCBI Genome Project"/>
        </authorList>
    </citation>
    <scope>NUCLEOTIDE SEQUENCE</scope>
</reference>
<dbReference type="GeneID" id="84592253"/>
<protein>
    <submittedName>
        <fullName evidence="2">Uncharacterized protein</fullName>
    </submittedName>
</protein>
<gene>
    <name evidence="2" type="ORF">An11g03710</name>
</gene>
<dbReference type="VEuPathDB" id="FungiDB:An11g03710"/>
<feature type="region of interest" description="Disordered" evidence="1">
    <location>
        <begin position="70"/>
        <end position="93"/>
    </location>
</feature>
<dbReference type="KEGG" id="ang:An11g03710"/>
<reference evidence="2" key="2">
    <citation type="submission" date="2025-08" db="UniProtKB">
        <authorList>
            <consortium name="RefSeq"/>
        </authorList>
    </citation>
    <scope>IDENTIFICATION</scope>
</reference>
<proteinExistence type="predicted"/>